<evidence type="ECO:0000313" key="1">
    <source>
        <dbReference type="EMBL" id="CAB3970729.1"/>
    </source>
</evidence>
<dbReference type="GeneID" id="61530188"/>
<dbReference type="Proteomes" id="UP000494301">
    <property type="component" value="Unassembled WGS sequence"/>
</dbReference>
<proteinExistence type="predicted"/>
<dbReference type="AlphaFoldDB" id="A0A6J5JGI3"/>
<name>A0A6J5JGI3_9BURK</name>
<evidence type="ECO:0000313" key="2">
    <source>
        <dbReference type="Proteomes" id="UP000494301"/>
    </source>
</evidence>
<organism evidence="1 2">
    <name type="scientific">Burkholderia aenigmatica</name>
    <dbReference type="NCBI Taxonomy" id="2015348"/>
    <lineage>
        <taxon>Bacteria</taxon>
        <taxon>Pseudomonadati</taxon>
        <taxon>Pseudomonadota</taxon>
        <taxon>Betaproteobacteria</taxon>
        <taxon>Burkholderiales</taxon>
        <taxon>Burkholderiaceae</taxon>
        <taxon>Burkholderia</taxon>
        <taxon>Burkholderia cepacia complex</taxon>
    </lineage>
</organism>
<dbReference type="RefSeq" id="WP_150981136.1">
    <property type="nucleotide sequence ID" value="NZ_CABWIL020000025.1"/>
</dbReference>
<dbReference type="EMBL" id="CABWIL020000025">
    <property type="protein sequence ID" value="CAB3970729.1"/>
    <property type="molecule type" value="Genomic_DNA"/>
</dbReference>
<sequence>MTTKTEIKSALITLAKIWGINNHSIKSEGDTFTLIDKSSETIAKIYSGNKDEVYEAVTDDMHEIVWTDKPDYNPLTDAVRIA</sequence>
<gene>
    <name evidence="1" type="ORF">BLA3211_06090</name>
</gene>
<accession>A0A6J5JGI3</accession>
<protein>
    <submittedName>
        <fullName evidence="1">Uncharacterized protein</fullName>
    </submittedName>
</protein>
<reference evidence="1 2" key="1">
    <citation type="submission" date="2020-04" db="EMBL/GenBank/DDBJ databases">
        <authorList>
            <person name="Depoorter E."/>
        </authorList>
    </citation>
    <scope>NUCLEOTIDE SEQUENCE [LARGE SCALE GENOMIC DNA]</scope>
    <source>
        <strain evidence="1 2">BCC0217</strain>
    </source>
</reference>